<organism evidence="4 5">
    <name type="scientific">Panicum virgatum</name>
    <name type="common">Blackwell switchgrass</name>
    <dbReference type="NCBI Taxonomy" id="38727"/>
    <lineage>
        <taxon>Eukaryota</taxon>
        <taxon>Viridiplantae</taxon>
        <taxon>Streptophyta</taxon>
        <taxon>Embryophyta</taxon>
        <taxon>Tracheophyta</taxon>
        <taxon>Spermatophyta</taxon>
        <taxon>Magnoliopsida</taxon>
        <taxon>Liliopsida</taxon>
        <taxon>Poales</taxon>
        <taxon>Poaceae</taxon>
        <taxon>PACMAD clade</taxon>
        <taxon>Panicoideae</taxon>
        <taxon>Panicodae</taxon>
        <taxon>Paniceae</taxon>
        <taxon>Panicinae</taxon>
        <taxon>Panicum</taxon>
        <taxon>Panicum sect. Hiantes</taxon>
    </lineage>
</organism>
<dbReference type="PANTHER" id="PTHR32141:SF172">
    <property type="entry name" value="OS07G0286300 PROTEIN"/>
    <property type="match status" value="1"/>
</dbReference>
<dbReference type="InterPro" id="IPR032675">
    <property type="entry name" value="LRR_dom_sf"/>
</dbReference>
<dbReference type="SUPFAM" id="SSF52047">
    <property type="entry name" value="RNI-like"/>
    <property type="match status" value="1"/>
</dbReference>
<evidence type="ECO:0000259" key="3">
    <source>
        <dbReference type="Pfam" id="PF24758"/>
    </source>
</evidence>
<feature type="domain" description="FBD" evidence="2">
    <location>
        <begin position="368"/>
        <end position="407"/>
    </location>
</feature>
<name>A0A8T0W9R8_PANVG</name>
<evidence type="ECO:0000259" key="1">
    <source>
        <dbReference type="Pfam" id="PF00646"/>
    </source>
</evidence>
<dbReference type="Pfam" id="PF00646">
    <property type="entry name" value="F-box"/>
    <property type="match status" value="1"/>
</dbReference>
<accession>A0A8T0W9R8</accession>
<evidence type="ECO:0008006" key="6">
    <source>
        <dbReference type="Google" id="ProtNLM"/>
    </source>
</evidence>
<evidence type="ECO:0000313" key="4">
    <source>
        <dbReference type="EMBL" id="KAG2641383.1"/>
    </source>
</evidence>
<dbReference type="AlphaFoldDB" id="A0A8T0W9R8"/>
<feature type="domain" description="F-box/LRR-repeat protein 15/At3g58940/PEG3-like LRR" evidence="3">
    <location>
        <begin position="115"/>
        <end position="335"/>
    </location>
</feature>
<dbReference type="Gene3D" id="3.80.10.10">
    <property type="entry name" value="Ribonuclease Inhibitor"/>
    <property type="match status" value="1"/>
</dbReference>
<dbReference type="InterPro" id="IPR055302">
    <property type="entry name" value="F-box_dom-containing"/>
</dbReference>
<dbReference type="PANTHER" id="PTHR32141">
    <property type="match status" value="1"/>
</dbReference>
<gene>
    <name evidence="4" type="ORF">PVAP13_2KG179316</name>
</gene>
<reference evidence="4" key="1">
    <citation type="submission" date="2020-05" db="EMBL/GenBank/DDBJ databases">
        <title>WGS assembly of Panicum virgatum.</title>
        <authorList>
            <person name="Lovell J.T."/>
            <person name="Jenkins J."/>
            <person name="Shu S."/>
            <person name="Juenger T.E."/>
            <person name="Schmutz J."/>
        </authorList>
    </citation>
    <scope>NUCLEOTIDE SEQUENCE</scope>
    <source>
        <strain evidence="4">AP13</strain>
    </source>
</reference>
<proteinExistence type="predicted"/>
<dbReference type="EMBL" id="CM029039">
    <property type="protein sequence ID" value="KAG2641383.1"/>
    <property type="molecule type" value="Genomic_DNA"/>
</dbReference>
<dbReference type="Pfam" id="PF08387">
    <property type="entry name" value="FBD"/>
    <property type="match status" value="1"/>
</dbReference>
<dbReference type="InterPro" id="IPR006566">
    <property type="entry name" value="FBD"/>
</dbReference>
<sequence length="474" mass="53938">MAPTAAQGVVPDQGVDRISDLPDELLCAVVSSLPAKDGARTMVLSRRWSNLRLSAPLNLDDGEFETNMAPFMPFRVILVEYLKLLHITRILSAHRGPVRRLRLGSICHTSTTSGDWLRSPALDKLEELHFRYEFMEFGPRQNRLPSSALRFSELRVASYGGCEFPDDLGCVTFLKLRELTLYQLRISDSALPAMISACPALGSLLLVDNNSVRRVRISSPRLVRLGISVIEARRRSSVVMKELIIVNAPSMEKLLLFRIDGGLKNIHVKFAPKLEVLGCLSSKSISKNLANRKLVSISPVESMQTVKSFSLVAKHFKLDNVMDFLRCFPCLEKLYFMMNDRPCFLNYLQPISSWEDESGQLLNSGPSIECLDRHLKEIVLINYEGSTGGANLFATFFLMNARVLRMMEVQVPFYCTTKWRKWKAEQKRALPKRKDWACPVAKLNFVHRSNFEHHEDEYITQELLSYDNPFGYQL</sequence>
<comment type="caution">
    <text evidence="4">The sequence shown here is derived from an EMBL/GenBank/DDBJ whole genome shotgun (WGS) entry which is preliminary data.</text>
</comment>
<dbReference type="InterPro" id="IPR036047">
    <property type="entry name" value="F-box-like_dom_sf"/>
</dbReference>
<dbReference type="InterPro" id="IPR001810">
    <property type="entry name" value="F-box_dom"/>
</dbReference>
<dbReference type="Gene3D" id="1.20.1280.50">
    <property type="match status" value="1"/>
</dbReference>
<dbReference type="InterPro" id="IPR053781">
    <property type="entry name" value="F-box_AtFBL13-like"/>
</dbReference>
<dbReference type="CDD" id="cd22160">
    <property type="entry name" value="F-box_AtFBL13-like"/>
    <property type="match status" value="1"/>
</dbReference>
<feature type="domain" description="F-box" evidence="1">
    <location>
        <begin position="18"/>
        <end position="51"/>
    </location>
</feature>
<dbReference type="Pfam" id="PF24758">
    <property type="entry name" value="LRR_At5g56370"/>
    <property type="match status" value="1"/>
</dbReference>
<dbReference type="InterPro" id="IPR055411">
    <property type="entry name" value="LRR_FXL15/At3g58940/PEG3-like"/>
</dbReference>
<dbReference type="Proteomes" id="UP000823388">
    <property type="component" value="Chromosome 2K"/>
</dbReference>
<keyword evidence="5" id="KW-1185">Reference proteome</keyword>
<dbReference type="SUPFAM" id="SSF81383">
    <property type="entry name" value="F-box domain"/>
    <property type="match status" value="1"/>
</dbReference>
<evidence type="ECO:0000313" key="5">
    <source>
        <dbReference type="Proteomes" id="UP000823388"/>
    </source>
</evidence>
<evidence type="ECO:0000259" key="2">
    <source>
        <dbReference type="Pfam" id="PF08387"/>
    </source>
</evidence>
<protein>
    <recommendedName>
        <fullName evidence="6">FBD domain-containing protein</fullName>
    </recommendedName>
</protein>